<accession>B1Z003</accession>
<evidence type="ECO:0000313" key="2">
    <source>
        <dbReference type="EMBL" id="ACB66022.1"/>
    </source>
</evidence>
<reference evidence="3" key="1">
    <citation type="submission" date="2008-04" db="EMBL/GenBank/DDBJ databases">
        <title>Complete sequence of chromosome 2 of Burkholderia ambifaria MC40-6.</title>
        <authorList>
            <person name="Copeland A."/>
            <person name="Lucas S."/>
            <person name="Lapidus A."/>
            <person name="Glavina del Rio T."/>
            <person name="Dalin E."/>
            <person name="Tice H."/>
            <person name="Pitluck S."/>
            <person name="Chain P."/>
            <person name="Malfatti S."/>
            <person name="Shin M."/>
            <person name="Vergez L."/>
            <person name="Lang D."/>
            <person name="Schmutz J."/>
            <person name="Larimer F."/>
            <person name="Land M."/>
            <person name="Hauser L."/>
            <person name="Kyrpides N."/>
            <person name="Lykidis A."/>
            <person name="Ramette A."/>
            <person name="Konstantinidis K."/>
            <person name="Tiedje J."/>
            <person name="Richardson P."/>
        </authorList>
    </citation>
    <scope>NUCLEOTIDE SEQUENCE [LARGE SCALE GENOMIC DNA]</scope>
    <source>
        <strain evidence="3">MC40-6</strain>
    </source>
</reference>
<gene>
    <name evidence="2" type="ordered locus">BamMC406_3555</name>
</gene>
<keyword evidence="1" id="KW-0732">Signal</keyword>
<protein>
    <recommendedName>
        <fullName evidence="4">Lipoprotein</fullName>
    </recommendedName>
</protein>
<dbReference type="KEGG" id="bac:BamMC406_3555"/>
<feature type="signal peptide" evidence="1">
    <location>
        <begin position="1"/>
        <end position="26"/>
    </location>
</feature>
<dbReference type="EMBL" id="CP001026">
    <property type="protein sequence ID" value="ACB66022.1"/>
    <property type="molecule type" value="Genomic_DNA"/>
</dbReference>
<dbReference type="HOGENOM" id="CLU_096736_0_0_4"/>
<dbReference type="RefSeq" id="WP_012365437.1">
    <property type="nucleotide sequence ID" value="NC_010552.1"/>
</dbReference>
<dbReference type="AlphaFoldDB" id="B1Z003"/>
<evidence type="ECO:0008006" key="4">
    <source>
        <dbReference type="Google" id="ProtNLM"/>
    </source>
</evidence>
<feature type="chain" id="PRO_5002774167" description="Lipoprotein" evidence="1">
    <location>
        <begin position="27"/>
        <end position="197"/>
    </location>
</feature>
<dbReference type="Proteomes" id="UP000001680">
    <property type="component" value="Chromosome 2"/>
</dbReference>
<evidence type="ECO:0000313" key="3">
    <source>
        <dbReference type="Proteomes" id="UP000001680"/>
    </source>
</evidence>
<name>B1Z003_BURA4</name>
<dbReference type="OrthoDB" id="7561807at2"/>
<proteinExistence type="predicted"/>
<organism evidence="2 3">
    <name type="scientific">Burkholderia ambifaria (strain MC40-6)</name>
    <dbReference type="NCBI Taxonomy" id="398577"/>
    <lineage>
        <taxon>Bacteria</taxon>
        <taxon>Pseudomonadati</taxon>
        <taxon>Pseudomonadota</taxon>
        <taxon>Betaproteobacteria</taxon>
        <taxon>Burkholderiales</taxon>
        <taxon>Burkholderiaceae</taxon>
        <taxon>Burkholderia</taxon>
        <taxon>Burkholderia cepacia complex</taxon>
    </lineage>
</organism>
<sequence length="197" mass="21783">MRAPAAAAHRALLVPLFAAWYCQAQAAPPLPPSIAAQLPAGYQPFVAQPGPALGNGRRSLLVVVHRATDTREQPSPRPLLIYEELADHTYRLAARNDDVVLRANDALQCDPFDPESAAEGGIAVKGRYFTVQNDVACGQHWSDYVTFHYDPRTHGWVFSSQIHIESFPVDPGKPDFVSAVRADARKPVSFSQWRRKE</sequence>
<evidence type="ECO:0000256" key="1">
    <source>
        <dbReference type="SAM" id="SignalP"/>
    </source>
</evidence>